<evidence type="ECO:0000256" key="2">
    <source>
        <dbReference type="ARBA" id="ARBA00008138"/>
    </source>
</evidence>
<gene>
    <name evidence="7" type="ORF">R3Q16_10010</name>
</gene>
<evidence type="ECO:0000256" key="1">
    <source>
        <dbReference type="ARBA" id="ARBA00003907"/>
    </source>
</evidence>
<name>A0ABU4BRU3_RHOGO</name>
<evidence type="ECO:0000256" key="3">
    <source>
        <dbReference type="ARBA" id="ARBA00022603"/>
    </source>
</evidence>
<dbReference type="EC" id="2.1.1.-" evidence="6"/>
<evidence type="ECO:0000256" key="5">
    <source>
        <dbReference type="ARBA" id="ARBA00022691"/>
    </source>
</evidence>
<dbReference type="GO" id="GO:0032259">
    <property type="term" value="P:methylation"/>
    <property type="evidence" value="ECO:0007669"/>
    <property type="project" value="UniProtKB-KW"/>
</dbReference>
<comment type="similarity">
    <text evidence="2 6">Belongs to the UPF0677 family.</text>
</comment>
<dbReference type="InterPro" id="IPR007213">
    <property type="entry name" value="Ppm1/Ppm2/Tcmp"/>
</dbReference>
<evidence type="ECO:0000256" key="4">
    <source>
        <dbReference type="ARBA" id="ARBA00022679"/>
    </source>
</evidence>
<protein>
    <recommendedName>
        <fullName evidence="6">S-adenosyl-L-methionine-dependent methyltransferase</fullName>
        <ecNumber evidence="6">2.1.1.-</ecNumber>
    </recommendedName>
</protein>
<dbReference type="EMBL" id="JAWLKB010000004">
    <property type="protein sequence ID" value="MDV6266939.1"/>
    <property type="molecule type" value="Genomic_DNA"/>
</dbReference>
<dbReference type="GO" id="GO:0008168">
    <property type="term" value="F:methyltransferase activity"/>
    <property type="evidence" value="ECO:0007669"/>
    <property type="project" value="UniProtKB-KW"/>
</dbReference>
<dbReference type="Gene3D" id="3.40.50.150">
    <property type="entry name" value="Vaccinia Virus protein VP39"/>
    <property type="match status" value="1"/>
</dbReference>
<keyword evidence="3 6" id="KW-0489">Methyltransferase</keyword>
<dbReference type="PANTHER" id="PTHR43619">
    <property type="entry name" value="S-ADENOSYL-L-METHIONINE-DEPENDENT METHYLTRANSFERASE YKTD-RELATED"/>
    <property type="match status" value="1"/>
</dbReference>
<sequence length="252" mass="28349">MVRRSRHEPHVTALLRDPALAKHMPFTRFMGLRTKFFDDFFLTAAHAGVRQSVILAAGLDARAHRLEWPPGMTVFEIDMPTVLEFKEHVLAEHKAHPKANRRAVAVDLRDDWPEALVEAGFDPLTPAAWSAEGLLTYLPGRAHDELLERIDQLSHPGSHLAFNTVPEGIDPQALAAFRSRLSDASPFGDVDITELFYTDTRVDPARWLTEHEWTVRQFSSAELATIYNRPTPAVPEELTTLARQSTYTVAIP</sequence>
<comment type="caution">
    <text evidence="7">The sequence shown here is derived from an EMBL/GenBank/DDBJ whole genome shotgun (WGS) entry which is preliminary data.</text>
</comment>
<keyword evidence="8" id="KW-1185">Reference proteome</keyword>
<proteinExistence type="inferred from homology"/>
<dbReference type="SUPFAM" id="SSF53335">
    <property type="entry name" value="S-adenosyl-L-methionine-dependent methyltransferases"/>
    <property type="match status" value="1"/>
</dbReference>
<reference evidence="7 8" key="1">
    <citation type="submission" date="2023-10" db="EMBL/GenBank/DDBJ databases">
        <title>Development of a sustainable strategy for remediation of hydrocarbon-contaminated territories based on the waste exchange concept.</title>
        <authorList>
            <person name="Krivoruchko A."/>
        </authorList>
    </citation>
    <scope>NUCLEOTIDE SEQUENCE [LARGE SCALE GENOMIC DNA]</scope>
    <source>
        <strain evidence="7 8">IEGM 1203</strain>
    </source>
</reference>
<dbReference type="PANTHER" id="PTHR43619:SF2">
    <property type="entry name" value="S-ADENOSYL-L-METHIONINE-DEPENDENT METHYLTRANSFERASES SUPERFAMILY PROTEIN"/>
    <property type="match status" value="1"/>
</dbReference>
<organism evidence="7 8">
    <name type="scientific">Rhodococcus globerulus</name>
    <dbReference type="NCBI Taxonomy" id="33008"/>
    <lineage>
        <taxon>Bacteria</taxon>
        <taxon>Bacillati</taxon>
        <taxon>Actinomycetota</taxon>
        <taxon>Actinomycetes</taxon>
        <taxon>Mycobacteriales</taxon>
        <taxon>Nocardiaceae</taxon>
        <taxon>Rhodococcus</taxon>
    </lineage>
</organism>
<keyword evidence="5 6" id="KW-0949">S-adenosyl-L-methionine</keyword>
<dbReference type="Pfam" id="PF04072">
    <property type="entry name" value="LCM"/>
    <property type="match status" value="1"/>
</dbReference>
<dbReference type="InterPro" id="IPR029063">
    <property type="entry name" value="SAM-dependent_MTases_sf"/>
</dbReference>
<accession>A0ABU4BRU3</accession>
<evidence type="ECO:0000313" key="8">
    <source>
        <dbReference type="Proteomes" id="UP001185927"/>
    </source>
</evidence>
<evidence type="ECO:0000256" key="6">
    <source>
        <dbReference type="RuleBase" id="RU362030"/>
    </source>
</evidence>
<comment type="function">
    <text evidence="1 6">Exhibits S-adenosyl-L-methionine-dependent methyltransferase activity.</text>
</comment>
<dbReference type="NCBIfam" id="TIGR00027">
    <property type="entry name" value="mthyl_TIGR00027"/>
    <property type="match status" value="1"/>
</dbReference>
<dbReference type="InterPro" id="IPR011610">
    <property type="entry name" value="SAM_mthyl_Trfase_ML2640-like"/>
</dbReference>
<keyword evidence="4 7" id="KW-0808">Transferase</keyword>
<dbReference type="Proteomes" id="UP001185927">
    <property type="component" value="Unassembled WGS sequence"/>
</dbReference>
<evidence type="ECO:0000313" key="7">
    <source>
        <dbReference type="EMBL" id="MDV6266939.1"/>
    </source>
</evidence>